<dbReference type="InterPro" id="IPR050515">
    <property type="entry name" value="Beta-lactam/transpept"/>
</dbReference>
<dbReference type="EC" id="2.4.1.129" evidence="5"/>
<name>A0A806KC32_9BACT</name>
<dbReference type="SUPFAM" id="SSF56601">
    <property type="entry name" value="beta-lactamase/transpeptidase-like"/>
    <property type="match status" value="1"/>
</dbReference>
<dbReference type="GO" id="GO:0051301">
    <property type="term" value="P:cell division"/>
    <property type="evidence" value="ECO:0007669"/>
    <property type="project" value="UniProtKB-KW"/>
</dbReference>
<evidence type="ECO:0000259" key="4">
    <source>
        <dbReference type="Pfam" id="PF03793"/>
    </source>
</evidence>
<dbReference type="SUPFAM" id="SSF56519">
    <property type="entry name" value="Penicillin binding protein dimerisation domain"/>
    <property type="match status" value="1"/>
</dbReference>
<feature type="domain" description="PASTA" evidence="4">
    <location>
        <begin position="638"/>
        <end position="723"/>
    </location>
</feature>
<dbReference type="Gene3D" id="3.30.10.20">
    <property type="match status" value="1"/>
</dbReference>
<sequence>MRQLAIRQNSAETVIAPARGGILDRNRLPLVDSELAYNVILDVISLDSLKPSRGAPDPQQTVLLAINEALGIPLSTLGGYLNKDADGNLLRRTHYLILAKQVPPDAAMRLKGVPCVYLEENYIRYYPDPYVAPQVVGFARGDAVWGLERQYGAELAGASGRIFRTYGPDQSAYTDEVPATDGYWLITTLDSGIQRIAQEAVDAAAADIDCEYAGMLIMQPQTGEILAMAQWPSFALDTPDNGARFTDAKLGTVWDALREEEKLTNMYRAWGNFLISRSFEPGSIFKPVVVAAALEENLINPSIDAFFCNGVRTLYDVDLPCWNIHGHGSQTVREVIMNSCNVAMIDIIQRLGRDKFYKYRSDFGYGERTDIDLPGEEAVSAPGVMYTLSQLNPVELATSSFGQGFNNTSIQAVSAFAAIINGGNLMKPYIVAQIVDGRGNIVKENTPTVVRRVISQETSDYMRLILKDVVSEQGTGRRAIIEGYEIGGKTGTAQQGLNRDWTVIAFMGYFPVDNPEYLALALVYRPAEYELSGGASAAPMLRDAFVKIIDYKQIPPAGAEQNASAAENYLNREPLGDYTGKQLTEVTRNLNNLGLDYQIYGSGSIVASHIPAAGQATPRDAPVHLYLDNTTGQDGELVYLPNVEGLTEERARAILTEAGFTPVVFADNSTAGRTQAQGEPVTGAGTPRGAAGDTVYADVLYVYRQYPSYGLYIQRGTEIKLKVRRQ</sequence>
<dbReference type="AlphaFoldDB" id="A0A806KC32"/>
<organism evidence="5">
    <name type="scientific">uncultured bacterium contig00034</name>
    <dbReference type="NCBI Taxonomy" id="1181523"/>
    <lineage>
        <taxon>Bacteria</taxon>
        <taxon>environmental samples</taxon>
    </lineage>
</organism>
<keyword evidence="5" id="KW-0131">Cell cycle</keyword>
<evidence type="ECO:0000259" key="3">
    <source>
        <dbReference type="Pfam" id="PF00905"/>
    </source>
</evidence>
<accession>A0A806KC32</accession>
<dbReference type="InterPro" id="IPR036138">
    <property type="entry name" value="PBP_dimer_sf"/>
</dbReference>
<evidence type="ECO:0000313" key="5">
    <source>
        <dbReference type="EMBL" id="AGS52124.1"/>
    </source>
</evidence>
<comment type="subcellular location">
    <subcellularLocation>
        <location evidence="1">Membrane</location>
    </subcellularLocation>
</comment>
<dbReference type="GO" id="GO:0016757">
    <property type="term" value="F:glycosyltransferase activity"/>
    <property type="evidence" value="ECO:0007669"/>
    <property type="project" value="UniProtKB-KW"/>
</dbReference>
<proteinExistence type="predicted"/>
<dbReference type="CDD" id="cd06577">
    <property type="entry name" value="PASTA_pknB"/>
    <property type="match status" value="1"/>
</dbReference>
<protein>
    <submittedName>
        <fullName evidence="5">Cell division protein FtsI (Peptidoglycan synthetase)</fullName>
        <ecNumber evidence="5">2.4.1.129</ecNumber>
    </submittedName>
</protein>
<dbReference type="GO" id="GO:0005886">
    <property type="term" value="C:plasma membrane"/>
    <property type="evidence" value="ECO:0007669"/>
    <property type="project" value="TreeGrafter"/>
</dbReference>
<dbReference type="InterPro" id="IPR012338">
    <property type="entry name" value="Beta-lactam/transpept-like"/>
</dbReference>
<dbReference type="SUPFAM" id="SSF54184">
    <property type="entry name" value="Penicillin-binding protein 2x (pbp-2x), c-terminal domain"/>
    <property type="match status" value="1"/>
</dbReference>
<dbReference type="InterPro" id="IPR005543">
    <property type="entry name" value="PASTA_dom"/>
</dbReference>
<dbReference type="EMBL" id="JQ844183">
    <property type="protein sequence ID" value="AGS52124.1"/>
    <property type="molecule type" value="Genomic_DNA"/>
</dbReference>
<evidence type="ECO:0000256" key="2">
    <source>
        <dbReference type="ARBA" id="ARBA00023136"/>
    </source>
</evidence>
<dbReference type="GO" id="GO:0008658">
    <property type="term" value="F:penicillin binding"/>
    <property type="evidence" value="ECO:0007669"/>
    <property type="project" value="InterPro"/>
</dbReference>
<dbReference type="PANTHER" id="PTHR30627:SF1">
    <property type="entry name" value="PEPTIDOGLYCAN D,D-TRANSPEPTIDASE FTSI"/>
    <property type="match status" value="1"/>
</dbReference>
<dbReference type="InterPro" id="IPR001460">
    <property type="entry name" value="PCN-bd_Tpept"/>
</dbReference>
<dbReference type="PANTHER" id="PTHR30627">
    <property type="entry name" value="PEPTIDOGLYCAN D,D-TRANSPEPTIDASE"/>
    <property type="match status" value="1"/>
</dbReference>
<dbReference type="Gene3D" id="3.90.1310.10">
    <property type="entry name" value="Penicillin-binding protein 2a (Domain 2)"/>
    <property type="match status" value="1"/>
</dbReference>
<dbReference type="GO" id="GO:0071555">
    <property type="term" value="P:cell wall organization"/>
    <property type="evidence" value="ECO:0007669"/>
    <property type="project" value="TreeGrafter"/>
</dbReference>
<keyword evidence="5" id="KW-0328">Glycosyltransferase</keyword>
<keyword evidence="5" id="KW-0808">Transferase</keyword>
<dbReference type="Pfam" id="PF03793">
    <property type="entry name" value="PASTA"/>
    <property type="match status" value="1"/>
</dbReference>
<keyword evidence="5" id="KW-0132">Cell division</keyword>
<feature type="domain" description="Penicillin-binding protein transpeptidase" evidence="3">
    <location>
        <begin position="215"/>
        <end position="544"/>
    </location>
</feature>
<reference evidence="5" key="1">
    <citation type="submission" date="2012-03" db="EMBL/GenBank/DDBJ databases">
        <title>Functional metagenomics reveals considerable lignocellulase gene clusters in the gut microbiome of a wood-feeding higher termite.</title>
        <authorList>
            <person name="Liu N."/>
        </authorList>
    </citation>
    <scope>NUCLEOTIDE SEQUENCE</scope>
</reference>
<dbReference type="Gene3D" id="3.40.710.10">
    <property type="entry name" value="DD-peptidase/beta-lactamase superfamily"/>
    <property type="match status" value="1"/>
</dbReference>
<evidence type="ECO:0000256" key="1">
    <source>
        <dbReference type="ARBA" id="ARBA00004370"/>
    </source>
</evidence>
<keyword evidence="2" id="KW-0472">Membrane</keyword>
<dbReference type="Pfam" id="PF00905">
    <property type="entry name" value="Transpeptidase"/>
    <property type="match status" value="1"/>
</dbReference>